<reference evidence="1" key="4">
    <citation type="submission" date="2023-01" db="EMBL/GenBank/DDBJ databases">
        <title>Draft genome sequence of Psychrobacter pacificensis strain NBRC 103191.</title>
        <authorList>
            <person name="Sun Q."/>
            <person name="Mori K."/>
        </authorList>
    </citation>
    <scope>NUCLEOTIDE SEQUENCE</scope>
    <source>
        <strain evidence="1">NBRC 103191</strain>
    </source>
</reference>
<evidence type="ECO:0000313" key="5">
    <source>
        <dbReference type="Proteomes" id="UP001156645"/>
    </source>
</evidence>
<evidence type="ECO:0000313" key="4">
    <source>
        <dbReference type="Proteomes" id="UP000198501"/>
    </source>
</evidence>
<accession>A0A1G7B418</accession>
<dbReference type="Proteomes" id="UP001156645">
    <property type="component" value="Unassembled WGS sequence"/>
</dbReference>
<dbReference type="Proteomes" id="UP000198501">
    <property type="component" value="Unassembled WGS sequence"/>
</dbReference>
<reference evidence="1" key="1">
    <citation type="journal article" date="2014" name="Int. J. Syst. Evol. Microbiol.">
        <title>Complete genome of a new Firmicutes species belonging to the dominant human colonic microbiota ('Ruminococcus bicirculans') reveals two chromosomes and a selective capacity to utilize plant glucans.</title>
        <authorList>
            <consortium name="NISC Comparative Sequencing Program"/>
            <person name="Wegmann U."/>
            <person name="Louis P."/>
            <person name="Goesmann A."/>
            <person name="Henrissat B."/>
            <person name="Duncan S.H."/>
            <person name="Flint H.J."/>
        </authorList>
    </citation>
    <scope>NUCLEOTIDE SEQUENCE</scope>
    <source>
        <strain evidence="1">NBRC 103191</strain>
    </source>
</reference>
<dbReference type="AlphaFoldDB" id="A0A1G7B418"/>
<proteinExistence type="predicted"/>
<dbReference type="RefSeq" id="WP_167669426.1">
    <property type="nucleotide sequence ID" value="NZ_BSOK01000002.1"/>
</dbReference>
<name>A0A1G7B418_9GAMM</name>
<organism evidence="3 4">
    <name type="scientific">Psychrobacter pacificensis</name>
    <dbReference type="NCBI Taxonomy" id="112002"/>
    <lineage>
        <taxon>Bacteria</taxon>
        <taxon>Pseudomonadati</taxon>
        <taxon>Pseudomonadota</taxon>
        <taxon>Gammaproteobacteria</taxon>
        <taxon>Moraxellales</taxon>
        <taxon>Moraxellaceae</taxon>
        <taxon>Psychrobacter</taxon>
    </lineage>
</organism>
<dbReference type="EMBL" id="FNAL01000051">
    <property type="protein sequence ID" value="SDE21597.1"/>
    <property type="molecule type" value="Genomic_DNA"/>
</dbReference>
<reference evidence="3 4" key="2">
    <citation type="submission" date="2016-10" db="EMBL/GenBank/DDBJ databases">
        <authorList>
            <person name="de Groot N.N."/>
        </authorList>
    </citation>
    <scope>NUCLEOTIDE SEQUENCE [LARGE SCALE GENOMIC DNA]</scope>
    <source>
        <strain evidence="3 4">DSM 23406</strain>
    </source>
</reference>
<dbReference type="EMBL" id="BSOK01000002">
    <property type="protein sequence ID" value="GLR27791.1"/>
    <property type="molecule type" value="Genomic_DNA"/>
</dbReference>
<evidence type="ECO:0000313" key="1">
    <source>
        <dbReference type="EMBL" id="GLR27791.1"/>
    </source>
</evidence>
<keyword evidence="5" id="KW-1185">Reference proteome</keyword>
<protein>
    <submittedName>
        <fullName evidence="3">Uncharacterized protein</fullName>
    </submittedName>
</protein>
<reference evidence="5" key="3">
    <citation type="journal article" date="2019" name="Int. J. Syst. Evol. Microbiol.">
        <title>The Global Catalogue of Microorganisms (GCM) 10K type strain sequencing project: providing services to taxonomists for standard genome sequencing and annotation.</title>
        <authorList>
            <consortium name="The Broad Institute Genomics Platform"/>
            <consortium name="The Broad Institute Genome Sequencing Center for Infectious Disease"/>
            <person name="Wu L."/>
            <person name="Ma J."/>
        </authorList>
    </citation>
    <scope>NUCLEOTIDE SEQUENCE [LARGE SCALE GENOMIC DNA]</scope>
    <source>
        <strain evidence="5">NBRC 103191</strain>
    </source>
</reference>
<evidence type="ECO:0000313" key="3">
    <source>
        <dbReference type="EMBL" id="SDE21597.1"/>
    </source>
</evidence>
<sequence length="55" mass="6146">MSHKIPIELTPVPAEDQLLTQKAAERGMGVDEFTTWLVNQSLSRTKADISHIVKN</sequence>
<dbReference type="EMBL" id="BSOK01000020">
    <property type="protein sequence ID" value="GLR28971.1"/>
    <property type="molecule type" value="Genomic_DNA"/>
</dbReference>
<gene>
    <name evidence="1" type="ORF">GCM10007915_00290</name>
    <name evidence="2" type="ORF">GCM10007915_12090</name>
    <name evidence="3" type="ORF">SAMN05660405_02704</name>
</gene>
<evidence type="ECO:0000313" key="2">
    <source>
        <dbReference type="EMBL" id="GLR28971.1"/>
    </source>
</evidence>